<dbReference type="Proteomes" id="UP000283509">
    <property type="component" value="Unassembled WGS sequence"/>
</dbReference>
<feature type="domain" description="Thioredoxin-like fold" evidence="1">
    <location>
        <begin position="105"/>
        <end position="153"/>
    </location>
</feature>
<organism evidence="2 3">
    <name type="scientific">Penaeus vannamei</name>
    <name type="common">Whiteleg shrimp</name>
    <name type="synonym">Litopenaeus vannamei</name>
    <dbReference type="NCBI Taxonomy" id="6689"/>
    <lineage>
        <taxon>Eukaryota</taxon>
        <taxon>Metazoa</taxon>
        <taxon>Ecdysozoa</taxon>
        <taxon>Arthropoda</taxon>
        <taxon>Crustacea</taxon>
        <taxon>Multicrustacea</taxon>
        <taxon>Malacostraca</taxon>
        <taxon>Eumalacostraca</taxon>
        <taxon>Eucarida</taxon>
        <taxon>Decapoda</taxon>
        <taxon>Dendrobranchiata</taxon>
        <taxon>Penaeoidea</taxon>
        <taxon>Penaeidae</taxon>
        <taxon>Penaeus</taxon>
    </lineage>
</organism>
<dbReference type="AlphaFoldDB" id="A0A423U6E2"/>
<keyword evidence="3" id="KW-1185">Reference proteome</keyword>
<dbReference type="PANTHER" id="PTHR46472:SF1">
    <property type="entry name" value="NUCLEOREDOXIN"/>
    <property type="match status" value="1"/>
</dbReference>
<dbReference type="SUPFAM" id="SSF52833">
    <property type="entry name" value="Thioredoxin-like"/>
    <property type="match status" value="1"/>
</dbReference>
<dbReference type="InterPro" id="IPR036249">
    <property type="entry name" value="Thioredoxin-like_sf"/>
</dbReference>
<accession>A0A423U6E2</accession>
<dbReference type="InterPro" id="IPR012336">
    <property type="entry name" value="Thioredoxin-like_fold"/>
</dbReference>
<dbReference type="GO" id="GO:0030178">
    <property type="term" value="P:negative regulation of Wnt signaling pathway"/>
    <property type="evidence" value="ECO:0007669"/>
    <property type="project" value="TreeGrafter"/>
</dbReference>
<gene>
    <name evidence="2" type="ORF">C7M84_022501</name>
</gene>
<reference evidence="2 3" key="2">
    <citation type="submission" date="2019-01" db="EMBL/GenBank/DDBJ databases">
        <title>The decoding of complex shrimp genome reveals the adaptation for benthos swimmer, frequently molting mechanism and breeding impact on genome.</title>
        <authorList>
            <person name="Sun Y."/>
            <person name="Gao Y."/>
            <person name="Yu Y."/>
        </authorList>
    </citation>
    <scope>NUCLEOTIDE SEQUENCE [LARGE SCALE GENOMIC DNA]</scope>
    <source>
        <tissue evidence="2">Muscle</tissue>
    </source>
</reference>
<protein>
    <submittedName>
        <fullName evidence="2">Putative nucleoredoxin-like isoform X1</fullName>
    </submittedName>
</protein>
<dbReference type="EMBL" id="QCYY01000563">
    <property type="protein sequence ID" value="ROT84310.1"/>
    <property type="molecule type" value="Genomic_DNA"/>
</dbReference>
<proteinExistence type="predicted"/>
<dbReference type="OrthoDB" id="189920at2759"/>
<evidence type="ECO:0000259" key="1">
    <source>
        <dbReference type="Pfam" id="PF13905"/>
    </source>
</evidence>
<evidence type="ECO:0000313" key="3">
    <source>
        <dbReference type="Proteomes" id="UP000283509"/>
    </source>
</evidence>
<dbReference type="GO" id="GO:0005634">
    <property type="term" value="C:nucleus"/>
    <property type="evidence" value="ECO:0007669"/>
    <property type="project" value="TreeGrafter"/>
</dbReference>
<name>A0A423U6E2_PENVA</name>
<dbReference type="Gene3D" id="3.40.30.10">
    <property type="entry name" value="Glutaredoxin"/>
    <property type="match status" value="3"/>
</dbReference>
<sequence length="311" mass="34527">MIHPHLKRHSASALVRQYRVSAIPSLVLLDSRSGRVITKAGREMVSSDPEALTFPWRPRALGDLLAATSLVDPQGQVVAYDAIKDAYKSLYFSAHWVRTRRLGLSEESWRAYHSTMPWLSVSWEGEDVRRELATNLEVQGIPTFVVLGPDNTVITAEGRAELAEDPEAERFPWRPQSVEVLAERHMARLQESPCLVLFTDGETTELQFGRDVLLPVAEEYLLEHAQEGSLTLQFFVAGEDEVSDSVRDFACLEDVVPLVAILDLAEGAKFLLEDGVEVSTATVHNFVTRYCNGKLSPLPIRPVASSATNTS</sequence>
<dbReference type="PANTHER" id="PTHR46472">
    <property type="entry name" value="NUCLEOREDOXIN"/>
    <property type="match status" value="1"/>
</dbReference>
<dbReference type="STRING" id="6689.A0A423U6E2"/>
<reference evidence="2 3" key="1">
    <citation type="submission" date="2018-04" db="EMBL/GenBank/DDBJ databases">
        <authorList>
            <person name="Zhang X."/>
            <person name="Yuan J."/>
            <person name="Li F."/>
            <person name="Xiang J."/>
        </authorList>
    </citation>
    <scope>NUCLEOTIDE SEQUENCE [LARGE SCALE GENOMIC DNA]</scope>
    <source>
        <tissue evidence="2">Muscle</tissue>
    </source>
</reference>
<dbReference type="GO" id="GO:0031397">
    <property type="term" value="P:negative regulation of protein ubiquitination"/>
    <property type="evidence" value="ECO:0007669"/>
    <property type="project" value="TreeGrafter"/>
</dbReference>
<dbReference type="GO" id="GO:0004791">
    <property type="term" value="F:thioredoxin-disulfide reductase (NADPH) activity"/>
    <property type="evidence" value="ECO:0007669"/>
    <property type="project" value="TreeGrafter"/>
</dbReference>
<comment type="caution">
    <text evidence="2">The sequence shown here is derived from an EMBL/GenBank/DDBJ whole genome shotgun (WGS) entry which is preliminary data.</text>
</comment>
<evidence type="ECO:0000313" key="2">
    <source>
        <dbReference type="EMBL" id="ROT84310.1"/>
    </source>
</evidence>
<dbReference type="Pfam" id="PF13905">
    <property type="entry name" value="Thioredoxin_8"/>
    <property type="match status" value="1"/>
</dbReference>